<accession>A0ACB7RJJ7</accession>
<dbReference type="Proteomes" id="UP000821845">
    <property type="component" value="Chromosome 9"/>
</dbReference>
<evidence type="ECO:0000313" key="1">
    <source>
        <dbReference type="EMBL" id="KAH6921989.1"/>
    </source>
</evidence>
<proteinExistence type="predicted"/>
<sequence length="62" mass="6731">MAVAEAGKVSCSRACAPHNIGDPDEQQVLWTHLKAPIFRHSPASTSNCLPFGLRILHCGSFR</sequence>
<keyword evidence="2" id="KW-1185">Reference proteome</keyword>
<name>A0ACB7RJJ7_HYAAI</name>
<comment type="caution">
    <text evidence="1">The sequence shown here is derived from an EMBL/GenBank/DDBJ whole genome shotgun (WGS) entry which is preliminary data.</text>
</comment>
<dbReference type="EMBL" id="CM023489">
    <property type="protein sequence ID" value="KAH6921989.1"/>
    <property type="molecule type" value="Genomic_DNA"/>
</dbReference>
<protein>
    <submittedName>
        <fullName evidence="1">Uncharacterized protein</fullName>
    </submittedName>
</protein>
<reference evidence="1" key="1">
    <citation type="submission" date="2020-05" db="EMBL/GenBank/DDBJ databases">
        <title>Large-scale comparative analyses of tick genomes elucidate their genetic diversity and vector capacities.</title>
        <authorList>
            <person name="Jia N."/>
            <person name="Wang J."/>
            <person name="Shi W."/>
            <person name="Du L."/>
            <person name="Sun Y."/>
            <person name="Zhan W."/>
            <person name="Jiang J."/>
            <person name="Wang Q."/>
            <person name="Zhang B."/>
            <person name="Ji P."/>
            <person name="Sakyi L.B."/>
            <person name="Cui X."/>
            <person name="Yuan T."/>
            <person name="Jiang B."/>
            <person name="Yang W."/>
            <person name="Lam T.T.-Y."/>
            <person name="Chang Q."/>
            <person name="Ding S."/>
            <person name="Wang X."/>
            <person name="Zhu J."/>
            <person name="Ruan X."/>
            <person name="Zhao L."/>
            <person name="Wei J."/>
            <person name="Que T."/>
            <person name="Du C."/>
            <person name="Cheng J."/>
            <person name="Dai P."/>
            <person name="Han X."/>
            <person name="Huang E."/>
            <person name="Gao Y."/>
            <person name="Liu J."/>
            <person name="Shao H."/>
            <person name="Ye R."/>
            <person name="Li L."/>
            <person name="Wei W."/>
            <person name="Wang X."/>
            <person name="Wang C."/>
            <person name="Yang T."/>
            <person name="Huo Q."/>
            <person name="Li W."/>
            <person name="Guo W."/>
            <person name="Chen H."/>
            <person name="Zhou L."/>
            <person name="Ni X."/>
            <person name="Tian J."/>
            <person name="Zhou Y."/>
            <person name="Sheng Y."/>
            <person name="Liu T."/>
            <person name="Pan Y."/>
            <person name="Xia L."/>
            <person name="Li J."/>
            <person name="Zhao F."/>
            <person name="Cao W."/>
        </authorList>
    </citation>
    <scope>NUCLEOTIDE SEQUENCE</scope>
    <source>
        <strain evidence="1">Hyas-2018</strain>
    </source>
</reference>
<evidence type="ECO:0000313" key="2">
    <source>
        <dbReference type="Proteomes" id="UP000821845"/>
    </source>
</evidence>
<organism evidence="1 2">
    <name type="scientific">Hyalomma asiaticum</name>
    <name type="common">Tick</name>
    <dbReference type="NCBI Taxonomy" id="266040"/>
    <lineage>
        <taxon>Eukaryota</taxon>
        <taxon>Metazoa</taxon>
        <taxon>Ecdysozoa</taxon>
        <taxon>Arthropoda</taxon>
        <taxon>Chelicerata</taxon>
        <taxon>Arachnida</taxon>
        <taxon>Acari</taxon>
        <taxon>Parasitiformes</taxon>
        <taxon>Ixodida</taxon>
        <taxon>Ixodoidea</taxon>
        <taxon>Ixodidae</taxon>
        <taxon>Hyalomminae</taxon>
        <taxon>Hyalomma</taxon>
    </lineage>
</organism>
<gene>
    <name evidence="1" type="ORF">HPB50_007244</name>
</gene>